<keyword evidence="3" id="KW-0560">Oxidoreductase</keyword>
<dbReference type="AlphaFoldDB" id="X6P6B7"/>
<dbReference type="GO" id="GO:0016705">
    <property type="term" value="F:oxidoreductase activity, acting on paired donors, with incorporation or reduction of molecular oxygen"/>
    <property type="evidence" value="ECO:0007669"/>
    <property type="project" value="InterPro"/>
</dbReference>
<dbReference type="Pfam" id="PF00067">
    <property type="entry name" value="p450"/>
    <property type="match status" value="1"/>
</dbReference>
<dbReference type="EMBL" id="ASPP01003217">
    <property type="protein sequence ID" value="ETO33658.1"/>
    <property type="molecule type" value="Genomic_DNA"/>
</dbReference>
<name>X6P6B7_RETFI</name>
<sequence length="268" mass="30920">QVVVFSENYGYTYKYMYIYKTSKKSILFDESGDTRHDLLSLYLQHNPNWTRKELRDIALNMIIAGRDTTRALLGWFFVCISDRPDILKKIIAEIDAIGASDITYDQVHNKLHYINCVLLETLRLFPSVPALARVAKQDVQLPVIGDEKVGYIIRKGDICTVHNYTIGRSTKFWGPNATEFDPMRWSEQGLNTAPPHVFPHFNINPRLCLGRQFALMEAQIFVFYFFKNFRFRPLHSEKPTYTVGLILNLKDGYPIILSGANEKKETSA</sequence>
<evidence type="ECO:0008006" key="8">
    <source>
        <dbReference type="Google" id="ProtNLM"/>
    </source>
</evidence>
<dbReference type="GO" id="GO:0004497">
    <property type="term" value="F:monooxygenase activity"/>
    <property type="evidence" value="ECO:0007669"/>
    <property type="project" value="InterPro"/>
</dbReference>
<reference evidence="6 7" key="1">
    <citation type="journal article" date="2013" name="Curr. Biol.">
        <title>The Genome of the Foraminiferan Reticulomyxa filosa.</title>
        <authorList>
            <person name="Glockner G."/>
            <person name="Hulsmann N."/>
            <person name="Schleicher M."/>
            <person name="Noegel A.A."/>
            <person name="Eichinger L."/>
            <person name="Gallinger C."/>
            <person name="Pawlowski J."/>
            <person name="Sierra R."/>
            <person name="Euteneuer U."/>
            <person name="Pillet L."/>
            <person name="Moustafa A."/>
            <person name="Platzer M."/>
            <person name="Groth M."/>
            <person name="Szafranski K."/>
            <person name="Schliwa M."/>
        </authorList>
    </citation>
    <scope>NUCLEOTIDE SEQUENCE [LARGE SCALE GENOMIC DNA]</scope>
</reference>
<evidence type="ECO:0000256" key="1">
    <source>
        <dbReference type="ARBA" id="ARBA00010617"/>
    </source>
</evidence>
<dbReference type="Proteomes" id="UP000023152">
    <property type="component" value="Unassembled WGS sequence"/>
</dbReference>
<keyword evidence="2 5" id="KW-0479">Metal-binding</keyword>
<dbReference type="PRINTS" id="PR00385">
    <property type="entry name" value="P450"/>
</dbReference>
<dbReference type="OrthoDB" id="2156261at2759"/>
<comment type="caution">
    <text evidence="6">The sequence shown here is derived from an EMBL/GenBank/DDBJ whole genome shotgun (WGS) entry which is preliminary data.</text>
</comment>
<dbReference type="GO" id="GO:0020037">
    <property type="term" value="F:heme binding"/>
    <property type="evidence" value="ECO:0007669"/>
    <property type="project" value="InterPro"/>
</dbReference>
<dbReference type="PANTHER" id="PTHR24296">
    <property type="entry name" value="CYTOCHROME P450"/>
    <property type="match status" value="1"/>
</dbReference>
<protein>
    <recommendedName>
        <fullName evidence="8">Cytochrome P450</fullName>
    </recommendedName>
</protein>
<dbReference type="PRINTS" id="PR00463">
    <property type="entry name" value="EP450I"/>
</dbReference>
<evidence type="ECO:0000313" key="7">
    <source>
        <dbReference type="Proteomes" id="UP000023152"/>
    </source>
</evidence>
<keyword evidence="7" id="KW-1185">Reference proteome</keyword>
<evidence type="ECO:0000256" key="2">
    <source>
        <dbReference type="ARBA" id="ARBA00022723"/>
    </source>
</evidence>
<dbReference type="Gene3D" id="1.10.630.10">
    <property type="entry name" value="Cytochrome P450"/>
    <property type="match status" value="1"/>
</dbReference>
<feature type="non-terminal residue" evidence="6">
    <location>
        <position position="1"/>
    </location>
</feature>
<keyword evidence="5" id="KW-0349">Heme</keyword>
<evidence type="ECO:0000256" key="3">
    <source>
        <dbReference type="ARBA" id="ARBA00023002"/>
    </source>
</evidence>
<proteinExistence type="inferred from homology"/>
<evidence type="ECO:0000256" key="5">
    <source>
        <dbReference type="PIRSR" id="PIRSR602401-1"/>
    </source>
</evidence>
<dbReference type="InterPro" id="IPR002401">
    <property type="entry name" value="Cyt_P450_E_grp-I"/>
</dbReference>
<evidence type="ECO:0000313" key="6">
    <source>
        <dbReference type="EMBL" id="ETO33658.1"/>
    </source>
</evidence>
<dbReference type="SUPFAM" id="SSF48264">
    <property type="entry name" value="Cytochrome P450"/>
    <property type="match status" value="1"/>
</dbReference>
<evidence type="ECO:0000256" key="4">
    <source>
        <dbReference type="ARBA" id="ARBA00023004"/>
    </source>
</evidence>
<comment type="similarity">
    <text evidence="1">Belongs to the cytochrome P450 family.</text>
</comment>
<dbReference type="OMA" id="QNSHHEM"/>
<dbReference type="GO" id="GO:0005506">
    <property type="term" value="F:iron ion binding"/>
    <property type="evidence" value="ECO:0007669"/>
    <property type="project" value="InterPro"/>
</dbReference>
<dbReference type="InterPro" id="IPR001128">
    <property type="entry name" value="Cyt_P450"/>
</dbReference>
<comment type="cofactor">
    <cofactor evidence="5">
        <name>heme</name>
        <dbReference type="ChEBI" id="CHEBI:30413"/>
    </cofactor>
</comment>
<accession>X6P6B7</accession>
<keyword evidence="4 5" id="KW-0408">Iron</keyword>
<organism evidence="6 7">
    <name type="scientific">Reticulomyxa filosa</name>
    <dbReference type="NCBI Taxonomy" id="46433"/>
    <lineage>
        <taxon>Eukaryota</taxon>
        <taxon>Sar</taxon>
        <taxon>Rhizaria</taxon>
        <taxon>Retaria</taxon>
        <taxon>Foraminifera</taxon>
        <taxon>Monothalamids</taxon>
        <taxon>Reticulomyxidae</taxon>
        <taxon>Reticulomyxa</taxon>
    </lineage>
</organism>
<feature type="binding site" description="axial binding residue" evidence="5">
    <location>
        <position position="208"/>
    </location>
    <ligand>
        <name>heme</name>
        <dbReference type="ChEBI" id="CHEBI:30413"/>
    </ligand>
    <ligandPart>
        <name>Fe</name>
        <dbReference type="ChEBI" id="CHEBI:18248"/>
    </ligandPart>
</feature>
<dbReference type="InterPro" id="IPR036396">
    <property type="entry name" value="Cyt_P450_sf"/>
</dbReference>
<gene>
    <name evidence="6" type="ORF">RFI_03444</name>
</gene>